<protein>
    <submittedName>
        <fullName evidence="7">TetR/AcrR family transcriptional regulator</fullName>
    </submittedName>
</protein>
<keyword evidence="4" id="KW-0804">Transcription</keyword>
<accession>A0ABW5HJ52</accession>
<dbReference type="InterPro" id="IPR050109">
    <property type="entry name" value="HTH-type_TetR-like_transc_reg"/>
</dbReference>
<reference evidence="8" key="1">
    <citation type="journal article" date="2019" name="Int. J. Syst. Evol. Microbiol.">
        <title>The Global Catalogue of Microorganisms (GCM) 10K type strain sequencing project: providing services to taxonomists for standard genome sequencing and annotation.</title>
        <authorList>
            <consortium name="The Broad Institute Genomics Platform"/>
            <consortium name="The Broad Institute Genome Sequencing Center for Infectious Disease"/>
            <person name="Wu L."/>
            <person name="Ma J."/>
        </authorList>
    </citation>
    <scope>NUCLEOTIDE SEQUENCE [LARGE SCALE GENOMIC DNA]</scope>
    <source>
        <strain evidence="8">CGMCC 4.7641</strain>
    </source>
</reference>
<feature type="DNA-binding region" description="H-T-H motif" evidence="5">
    <location>
        <begin position="31"/>
        <end position="50"/>
    </location>
</feature>
<keyword evidence="8" id="KW-1185">Reference proteome</keyword>
<feature type="domain" description="HTH tetR-type" evidence="6">
    <location>
        <begin position="8"/>
        <end position="68"/>
    </location>
</feature>
<dbReference type="SUPFAM" id="SSF48498">
    <property type="entry name" value="Tetracyclin repressor-like, C-terminal domain"/>
    <property type="match status" value="1"/>
</dbReference>
<organism evidence="7 8">
    <name type="scientific">Amycolatopsis silviterrae</name>
    <dbReference type="NCBI Taxonomy" id="1656914"/>
    <lineage>
        <taxon>Bacteria</taxon>
        <taxon>Bacillati</taxon>
        <taxon>Actinomycetota</taxon>
        <taxon>Actinomycetes</taxon>
        <taxon>Pseudonocardiales</taxon>
        <taxon>Pseudonocardiaceae</taxon>
        <taxon>Amycolatopsis</taxon>
    </lineage>
</organism>
<dbReference type="PANTHER" id="PTHR30055">
    <property type="entry name" value="HTH-TYPE TRANSCRIPTIONAL REGULATOR RUTR"/>
    <property type="match status" value="1"/>
</dbReference>
<dbReference type="InterPro" id="IPR009057">
    <property type="entry name" value="Homeodomain-like_sf"/>
</dbReference>
<evidence type="ECO:0000256" key="1">
    <source>
        <dbReference type="ARBA" id="ARBA00022491"/>
    </source>
</evidence>
<dbReference type="SUPFAM" id="SSF46689">
    <property type="entry name" value="Homeodomain-like"/>
    <property type="match status" value="1"/>
</dbReference>
<dbReference type="InterPro" id="IPR001647">
    <property type="entry name" value="HTH_TetR"/>
</dbReference>
<evidence type="ECO:0000313" key="8">
    <source>
        <dbReference type="Proteomes" id="UP001597483"/>
    </source>
</evidence>
<comment type="caution">
    <text evidence="7">The sequence shown here is derived from an EMBL/GenBank/DDBJ whole genome shotgun (WGS) entry which is preliminary data.</text>
</comment>
<dbReference type="Pfam" id="PF00440">
    <property type="entry name" value="TetR_N"/>
    <property type="match status" value="1"/>
</dbReference>
<dbReference type="Gene3D" id="1.10.357.10">
    <property type="entry name" value="Tetracycline Repressor, domain 2"/>
    <property type="match status" value="1"/>
</dbReference>
<sequence length="211" mass="23227">MPRVVDEEARRAHIADAVLRLAAKDGLHAVSLRAVAAESGLNIGSVRHYFDSQHALMRFAMRTTIDQTTARLVERRAAMGSLADMPPEETVDRLTEFLSELLPLDERRRTEITVLVEFLMAARANPGLDDLAREAVEGTVTLARRIVDAQARSGRYEPRDPEIEAPRLAALIDGIAFRAVLQPDLTTPGECVAVLRAHLAELTRPVGDPHV</sequence>
<dbReference type="RefSeq" id="WP_378311645.1">
    <property type="nucleotide sequence ID" value="NZ_JBHUKS010000030.1"/>
</dbReference>
<keyword evidence="1" id="KW-0678">Repressor</keyword>
<evidence type="ECO:0000259" key="6">
    <source>
        <dbReference type="PROSITE" id="PS50977"/>
    </source>
</evidence>
<name>A0ABW5HJ52_9PSEU</name>
<dbReference type="Proteomes" id="UP001597483">
    <property type="component" value="Unassembled WGS sequence"/>
</dbReference>
<dbReference type="InterPro" id="IPR023772">
    <property type="entry name" value="DNA-bd_HTH_TetR-type_CS"/>
</dbReference>
<evidence type="ECO:0000256" key="4">
    <source>
        <dbReference type="ARBA" id="ARBA00023163"/>
    </source>
</evidence>
<keyword evidence="3 5" id="KW-0238">DNA-binding</keyword>
<dbReference type="InterPro" id="IPR039538">
    <property type="entry name" value="BetI_C"/>
</dbReference>
<keyword evidence="2" id="KW-0805">Transcription regulation</keyword>
<dbReference type="InterPro" id="IPR036271">
    <property type="entry name" value="Tet_transcr_reg_TetR-rel_C_sf"/>
</dbReference>
<evidence type="ECO:0000256" key="2">
    <source>
        <dbReference type="ARBA" id="ARBA00023015"/>
    </source>
</evidence>
<evidence type="ECO:0000256" key="3">
    <source>
        <dbReference type="ARBA" id="ARBA00023125"/>
    </source>
</evidence>
<proteinExistence type="predicted"/>
<dbReference type="PROSITE" id="PS50977">
    <property type="entry name" value="HTH_TETR_2"/>
    <property type="match status" value="1"/>
</dbReference>
<dbReference type="PANTHER" id="PTHR30055:SF226">
    <property type="entry name" value="HTH-TYPE TRANSCRIPTIONAL REGULATOR PKSA"/>
    <property type="match status" value="1"/>
</dbReference>
<dbReference type="EMBL" id="JBHUKS010000030">
    <property type="protein sequence ID" value="MFD2473288.1"/>
    <property type="molecule type" value="Genomic_DNA"/>
</dbReference>
<gene>
    <name evidence="7" type="ORF">ACFSVL_38215</name>
</gene>
<evidence type="ECO:0000313" key="7">
    <source>
        <dbReference type="EMBL" id="MFD2473288.1"/>
    </source>
</evidence>
<dbReference type="PROSITE" id="PS01081">
    <property type="entry name" value="HTH_TETR_1"/>
    <property type="match status" value="1"/>
</dbReference>
<dbReference type="Pfam" id="PF13977">
    <property type="entry name" value="TetR_C_6"/>
    <property type="match status" value="1"/>
</dbReference>
<evidence type="ECO:0000256" key="5">
    <source>
        <dbReference type="PROSITE-ProRule" id="PRU00335"/>
    </source>
</evidence>